<dbReference type="PATRIC" id="fig|483937.3.peg.6426"/>
<dbReference type="EMBL" id="LIRB01000076">
    <property type="protein sequence ID" value="KWX81131.1"/>
    <property type="molecule type" value="Genomic_DNA"/>
</dbReference>
<name>A0A132UCD1_9BACL</name>
<reference evidence="2 3" key="1">
    <citation type="submission" date="2015-08" db="EMBL/GenBank/DDBJ databases">
        <title>Genomes of Paenibacillus riograndensis.</title>
        <authorList>
            <person name="Sant'Anna F.H."/>
            <person name="Souza R."/>
            <person name="Ambrosini A."/>
            <person name="Bach E."/>
            <person name="Fernandes G."/>
            <person name="Balsanelli E."/>
            <person name="Baura V.A."/>
            <person name="Pedrosa F.O."/>
            <person name="Souza E.M."/>
            <person name="Passaglia L."/>
        </authorList>
    </citation>
    <scope>NUCLEOTIDE SEQUENCE [LARGE SCALE GENOMIC DNA]</scope>
    <source>
        <strain evidence="2 3">CAS34</strain>
    </source>
</reference>
<evidence type="ECO:0000313" key="2">
    <source>
        <dbReference type="EMBL" id="KWX81131.1"/>
    </source>
</evidence>
<protein>
    <submittedName>
        <fullName evidence="2">Uncharacterized protein</fullName>
    </submittedName>
</protein>
<dbReference type="Proteomes" id="UP000070475">
    <property type="component" value="Unassembled WGS sequence"/>
</dbReference>
<feature type="region of interest" description="Disordered" evidence="1">
    <location>
        <begin position="96"/>
        <end position="135"/>
    </location>
</feature>
<evidence type="ECO:0000256" key="1">
    <source>
        <dbReference type="SAM" id="MobiDB-lite"/>
    </source>
</evidence>
<keyword evidence="3" id="KW-1185">Reference proteome</keyword>
<evidence type="ECO:0000313" key="3">
    <source>
        <dbReference type="Proteomes" id="UP000070475"/>
    </source>
</evidence>
<feature type="compositionally biased region" description="Low complexity" evidence="1">
    <location>
        <begin position="113"/>
        <end position="125"/>
    </location>
</feature>
<organism evidence="2 3">
    <name type="scientific">Paenibacillus riograndensis</name>
    <dbReference type="NCBI Taxonomy" id="483937"/>
    <lineage>
        <taxon>Bacteria</taxon>
        <taxon>Bacillati</taxon>
        <taxon>Bacillota</taxon>
        <taxon>Bacilli</taxon>
        <taxon>Bacillales</taxon>
        <taxon>Paenibacillaceae</taxon>
        <taxon>Paenibacillus</taxon>
        <taxon>Paenibacillus sonchi group</taxon>
    </lineage>
</organism>
<comment type="caution">
    <text evidence="2">The sequence shown here is derived from an EMBL/GenBank/DDBJ whole genome shotgun (WGS) entry which is preliminary data.</text>
</comment>
<gene>
    <name evidence="2" type="ORF">AMQ84_00990</name>
</gene>
<dbReference type="AlphaFoldDB" id="A0A132UCD1"/>
<proteinExistence type="predicted"/>
<sequence length="135" mass="13274">MPLKPASNGNGGSPSSVRSSRSVYFVIGYDLKAFGKNSSATERVIGGASLILTVATLGEGKVVTSGLKGAGKLAGKVFAKDLAETVVVRETATAVGSKAAAGVGRTTGKEAASEASSGAKASLSKPTAGDNVDSK</sequence>
<accession>A0A132UCD1</accession>